<dbReference type="RefSeq" id="XP_007681996.1">
    <property type="nucleotide sequence ID" value="XM_007683806.1"/>
</dbReference>
<feature type="chain" id="PRO_5004021986" evidence="1">
    <location>
        <begin position="18"/>
        <end position="251"/>
    </location>
</feature>
<sequence length="251" mass="24543">MLLLTLLFMALGLSAHAQAPASASRNNTVVSSASASPRVTSSSRITSSDSSAFAVATSTSNATADTTQITMPFMNTVTSAMAGSVVAADACETTYAFRCTDIAGCNGLSVSVTATIGPSNVEMALTTTTAGIVIVGWQSCSFSGSNHAVCAYSDTINNAMTTTRTAGVSTITGASSVWVGTVSITAGASKIAAVTGTCSQTPSPGTAQGGSQVSSQTSRAAAPAATAAVGLVKVLVAPVAAVAMAAAGGMF</sequence>
<gene>
    <name evidence="2" type="ORF">BAUCODRAFT_152830</name>
</gene>
<dbReference type="OMA" id="PSEYEFA"/>
<proteinExistence type="predicted"/>
<dbReference type="EMBL" id="KB445566">
    <property type="protein sequence ID" value="EMC90828.1"/>
    <property type="molecule type" value="Genomic_DNA"/>
</dbReference>
<evidence type="ECO:0000256" key="1">
    <source>
        <dbReference type="SAM" id="SignalP"/>
    </source>
</evidence>
<evidence type="ECO:0000313" key="3">
    <source>
        <dbReference type="Proteomes" id="UP000011761"/>
    </source>
</evidence>
<keyword evidence="3" id="KW-1185">Reference proteome</keyword>
<feature type="signal peptide" evidence="1">
    <location>
        <begin position="1"/>
        <end position="17"/>
    </location>
</feature>
<reference evidence="2 3" key="1">
    <citation type="journal article" date="2012" name="PLoS Pathog.">
        <title>Diverse lifestyles and strategies of plant pathogenesis encoded in the genomes of eighteen Dothideomycetes fungi.</title>
        <authorList>
            <person name="Ohm R.A."/>
            <person name="Feau N."/>
            <person name="Henrissat B."/>
            <person name="Schoch C.L."/>
            <person name="Horwitz B.A."/>
            <person name="Barry K.W."/>
            <person name="Condon B.J."/>
            <person name="Copeland A.C."/>
            <person name="Dhillon B."/>
            <person name="Glaser F."/>
            <person name="Hesse C.N."/>
            <person name="Kosti I."/>
            <person name="LaButti K."/>
            <person name="Lindquist E.A."/>
            <person name="Lucas S."/>
            <person name="Salamov A.A."/>
            <person name="Bradshaw R.E."/>
            <person name="Ciuffetti L."/>
            <person name="Hamelin R.C."/>
            <person name="Kema G.H.J."/>
            <person name="Lawrence C."/>
            <person name="Scott J.A."/>
            <person name="Spatafora J.W."/>
            <person name="Turgeon B.G."/>
            <person name="de Wit P.J.G.M."/>
            <person name="Zhong S."/>
            <person name="Goodwin S.B."/>
            <person name="Grigoriev I.V."/>
        </authorList>
    </citation>
    <scope>NUCLEOTIDE SEQUENCE [LARGE SCALE GENOMIC DNA]</scope>
    <source>
        <strain evidence="2 3">UAMH 10762</strain>
    </source>
</reference>
<dbReference type="KEGG" id="bcom:BAUCODRAFT_152830"/>
<protein>
    <submittedName>
        <fullName evidence="2">Uncharacterized protein</fullName>
    </submittedName>
</protein>
<keyword evidence="1" id="KW-0732">Signal</keyword>
<dbReference type="Proteomes" id="UP000011761">
    <property type="component" value="Unassembled WGS sequence"/>
</dbReference>
<dbReference type="OrthoDB" id="3935682at2759"/>
<evidence type="ECO:0000313" key="2">
    <source>
        <dbReference type="EMBL" id="EMC90828.1"/>
    </source>
</evidence>
<dbReference type="AlphaFoldDB" id="M2MHU3"/>
<accession>M2MHU3</accession>
<dbReference type="HOGENOM" id="CLU_1106935_0_0_1"/>
<organism evidence="2 3">
    <name type="scientific">Baudoinia panamericana (strain UAMH 10762)</name>
    <name type="common">Angels' share fungus</name>
    <name type="synonym">Baudoinia compniacensis (strain UAMH 10762)</name>
    <dbReference type="NCBI Taxonomy" id="717646"/>
    <lineage>
        <taxon>Eukaryota</taxon>
        <taxon>Fungi</taxon>
        <taxon>Dikarya</taxon>
        <taxon>Ascomycota</taxon>
        <taxon>Pezizomycotina</taxon>
        <taxon>Dothideomycetes</taxon>
        <taxon>Dothideomycetidae</taxon>
        <taxon>Mycosphaerellales</taxon>
        <taxon>Teratosphaeriaceae</taxon>
        <taxon>Baudoinia</taxon>
    </lineage>
</organism>
<name>M2MHU3_BAUPA</name>
<dbReference type="GeneID" id="19109255"/>